<comment type="caution">
    <text evidence="12">The sequence shown here is derived from an EMBL/GenBank/DDBJ whole genome shotgun (WGS) entry which is preliminary data.</text>
</comment>
<keyword evidence="9" id="KW-1015">Disulfide bond</keyword>
<evidence type="ECO:0000313" key="13">
    <source>
        <dbReference type="Proteomes" id="UP001187531"/>
    </source>
</evidence>
<reference evidence="12" key="1">
    <citation type="submission" date="2023-07" db="EMBL/GenBank/DDBJ databases">
        <title>Chromosome-level genome assembly of Artemia franciscana.</title>
        <authorList>
            <person name="Jo E."/>
        </authorList>
    </citation>
    <scope>NUCLEOTIDE SEQUENCE</scope>
    <source>
        <tissue evidence="12">Whole body</tissue>
    </source>
</reference>
<dbReference type="InterPro" id="IPR013320">
    <property type="entry name" value="ConA-like_dom_sf"/>
</dbReference>
<keyword evidence="5" id="KW-1133">Transmembrane helix</keyword>
<protein>
    <recommendedName>
        <fullName evidence="11">Rhodanese domain-containing protein</fullName>
    </recommendedName>
</protein>
<dbReference type="PANTHER" id="PTHR11073">
    <property type="entry name" value="CALRETICULIN AND CALNEXIN"/>
    <property type="match status" value="1"/>
</dbReference>
<evidence type="ECO:0000256" key="8">
    <source>
        <dbReference type="ARBA" id="ARBA00053392"/>
    </source>
</evidence>
<dbReference type="Proteomes" id="UP001187531">
    <property type="component" value="Unassembled WGS sequence"/>
</dbReference>
<dbReference type="GO" id="GO:0051082">
    <property type="term" value="F:unfolded protein binding"/>
    <property type="evidence" value="ECO:0007669"/>
    <property type="project" value="InterPro"/>
</dbReference>
<dbReference type="EMBL" id="JAVRJZ010000007">
    <property type="protein sequence ID" value="KAK2720148.1"/>
    <property type="molecule type" value="Genomic_DNA"/>
</dbReference>
<dbReference type="SUPFAM" id="SSF49899">
    <property type="entry name" value="Concanavalin A-like lectins/glucanases"/>
    <property type="match status" value="1"/>
</dbReference>
<dbReference type="InterPro" id="IPR009033">
    <property type="entry name" value="Calreticulin/calnexin_P_dom_sf"/>
</dbReference>
<gene>
    <name evidence="12" type="ORF">QYM36_004154</name>
</gene>
<evidence type="ECO:0000256" key="2">
    <source>
        <dbReference type="ARBA" id="ARBA00010983"/>
    </source>
</evidence>
<evidence type="ECO:0000256" key="4">
    <source>
        <dbReference type="ARBA" id="ARBA00022824"/>
    </source>
</evidence>
<evidence type="ECO:0000256" key="7">
    <source>
        <dbReference type="ARBA" id="ARBA00023186"/>
    </source>
</evidence>
<evidence type="ECO:0000313" key="12">
    <source>
        <dbReference type="EMBL" id="KAK2720148.1"/>
    </source>
</evidence>
<accession>A0AA88L6C9</accession>
<dbReference type="PRINTS" id="PR00626">
    <property type="entry name" value="CALRETICULIN"/>
</dbReference>
<organism evidence="12 13">
    <name type="scientific">Artemia franciscana</name>
    <name type="common">Brine shrimp</name>
    <name type="synonym">Artemia sanfranciscana</name>
    <dbReference type="NCBI Taxonomy" id="6661"/>
    <lineage>
        <taxon>Eukaryota</taxon>
        <taxon>Metazoa</taxon>
        <taxon>Ecdysozoa</taxon>
        <taxon>Arthropoda</taxon>
        <taxon>Crustacea</taxon>
        <taxon>Branchiopoda</taxon>
        <taxon>Anostraca</taxon>
        <taxon>Artemiidae</taxon>
        <taxon>Artemia</taxon>
    </lineage>
</organism>
<dbReference type="FunFam" id="2.60.120.200:FF:000011">
    <property type="entry name" value="Probable calnexin"/>
    <property type="match status" value="1"/>
</dbReference>
<evidence type="ECO:0000256" key="3">
    <source>
        <dbReference type="ARBA" id="ARBA00022692"/>
    </source>
</evidence>
<dbReference type="InterPro" id="IPR018124">
    <property type="entry name" value="Calret/calnex_CS"/>
</dbReference>
<sequence length="730" mass="81976">MRTSKMKISLALVSCILLVCVVNAEDAVVEEVTDSSSEKVFLRLVLSLVEKLKYVSPKPDGDVYLAEYFDDPEAIGTKWVKSQAKKEGTDESLAKYDGQWAIEPASKEPIPGDLGLVMKSKAKHAAISCLLEKPFHFTDKPMIVQYDVTLQNGQECGGAYLKLLQYDKEMRLSQFTDKTPYTILFGPDKCGNDNKLHFIFQHKNPKNESFEEKHAKKPSTKLDEYFSDKKPHLYRLQVYPDNTFDVSVDYKIINKGSLLEDMVPPVNPLSEIDDPEDRMHSDWDKREKIPDPAAVKPEDWDEDAPEQVIDEKAVKPSGWLEDEEIMIPDPTAVMPDDWDEEMDGIWEAPLIENPACESAPGCGKWTPSMMPNPEFKGKWRAPLIDNPNYRGKWRPKKIPNPDYYFDPNPFHMSSIGAVGIEVWSMSDNILFDNVIVTDDKDVADQWAAATFDIKRELVDSEGVASAVEIVKYVSPDGDVYLAEHFDNPEAIGTKWVKSQAKKEGTDDYYDMTNPVDSCSPPGPRLDLPVVILSILSEMPRYLSAIIIEIDMERCLKDSKEMWETTPKSATYRKYEAKKESISVFDANGLSPKTPIANEQEDMAVISVPLNELKAEKCLRISAEDLLIYLSKNEVLPLDIRQPQDYSRGSLSESINLPFSNCFDKSTEEITKIPTEVRATKKIVLVISGGRGHMAACLVASALLKAGVARVCTLHKGIDSLRNSNALVLPS</sequence>
<dbReference type="SMART" id="SM00450">
    <property type="entry name" value="RHOD"/>
    <property type="match status" value="1"/>
</dbReference>
<dbReference type="GO" id="GO:0005509">
    <property type="term" value="F:calcium ion binding"/>
    <property type="evidence" value="ECO:0007669"/>
    <property type="project" value="InterPro"/>
</dbReference>
<dbReference type="InterPro" id="IPR001763">
    <property type="entry name" value="Rhodanese-like_dom"/>
</dbReference>
<dbReference type="PROSITE" id="PS50206">
    <property type="entry name" value="RHODANESE_3"/>
    <property type="match status" value="1"/>
</dbReference>
<dbReference type="Gene3D" id="2.60.120.200">
    <property type="match status" value="1"/>
</dbReference>
<keyword evidence="6" id="KW-0472">Membrane</keyword>
<dbReference type="Pfam" id="PF00581">
    <property type="entry name" value="Rhodanese"/>
    <property type="match status" value="1"/>
</dbReference>
<keyword evidence="10" id="KW-0732">Signal</keyword>
<evidence type="ECO:0000259" key="11">
    <source>
        <dbReference type="PROSITE" id="PS50206"/>
    </source>
</evidence>
<dbReference type="FunFam" id="2.10.250.10:FF:000001">
    <property type="entry name" value="Calnexin homolog"/>
    <property type="match status" value="1"/>
</dbReference>
<dbReference type="GO" id="GO:0005789">
    <property type="term" value="C:endoplasmic reticulum membrane"/>
    <property type="evidence" value="ECO:0007669"/>
    <property type="project" value="UniProtKB-SubCell"/>
</dbReference>
<dbReference type="InterPro" id="IPR001580">
    <property type="entry name" value="Calret/calnex"/>
</dbReference>
<evidence type="ECO:0000256" key="5">
    <source>
        <dbReference type="ARBA" id="ARBA00022989"/>
    </source>
</evidence>
<keyword evidence="7 10" id="KW-0143">Chaperone</keyword>
<keyword evidence="4 10" id="KW-0256">Endoplasmic reticulum</keyword>
<dbReference type="SUPFAM" id="SSF52821">
    <property type="entry name" value="Rhodanese/Cell cycle control phosphatase"/>
    <property type="match status" value="1"/>
</dbReference>
<evidence type="ECO:0000256" key="6">
    <source>
        <dbReference type="ARBA" id="ARBA00023136"/>
    </source>
</evidence>
<comment type="subcellular location">
    <subcellularLocation>
        <location evidence="1">Endoplasmic reticulum membrane</location>
        <topology evidence="1">Single-pass type I membrane protein</topology>
    </subcellularLocation>
</comment>
<feature type="disulfide bond" evidence="9">
    <location>
        <begin position="156"/>
        <end position="190"/>
    </location>
</feature>
<dbReference type="InterPro" id="IPR036873">
    <property type="entry name" value="Rhodanese-like_dom_sf"/>
</dbReference>
<evidence type="ECO:0000256" key="1">
    <source>
        <dbReference type="ARBA" id="ARBA00004115"/>
    </source>
</evidence>
<keyword evidence="13" id="KW-1185">Reference proteome</keyword>
<feature type="signal peptide" evidence="10">
    <location>
        <begin position="1"/>
        <end position="24"/>
    </location>
</feature>
<dbReference type="AlphaFoldDB" id="A0AA88L6C9"/>
<dbReference type="Gene3D" id="2.10.250.10">
    <property type="entry name" value="Calreticulin/calnexin, P domain"/>
    <property type="match status" value="1"/>
</dbReference>
<evidence type="ECO:0000256" key="10">
    <source>
        <dbReference type="RuleBase" id="RU362126"/>
    </source>
</evidence>
<evidence type="ECO:0000256" key="9">
    <source>
        <dbReference type="PIRSR" id="PIRSR601580-3"/>
    </source>
</evidence>
<dbReference type="GO" id="GO:0006457">
    <property type="term" value="P:protein folding"/>
    <property type="evidence" value="ECO:0007669"/>
    <property type="project" value="InterPro"/>
</dbReference>
<feature type="domain" description="Rhodanese" evidence="11">
    <location>
        <begin position="630"/>
        <end position="729"/>
    </location>
</feature>
<comment type="similarity">
    <text evidence="2 10">Belongs to the calreticulin family.</text>
</comment>
<name>A0AA88L6C9_ARTSF</name>
<dbReference type="GO" id="GO:0036503">
    <property type="term" value="P:ERAD pathway"/>
    <property type="evidence" value="ECO:0007669"/>
    <property type="project" value="TreeGrafter"/>
</dbReference>
<feature type="chain" id="PRO_5041514474" description="Rhodanese domain-containing protein" evidence="10">
    <location>
        <begin position="25"/>
        <end position="730"/>
    </location>
</feature>
<comment type="function">
    <text evidence="8">Calcium-binding protein that interacts with newly synthesized monoglucosylated glycoproteins in the endoplasmic reticulum. It may act in assisting protein assembly and/or in the retention within the ER of unassembled protein subunits. It seems to play a major role in the quality control apparatus of the ER by the retention of incorrectly folded proteins. Required for embryogenesis and larval development under heat and ER stress conditions. May be important for germ cell development. Involved in neuronal necrotic cell death.</text>
</comment>
<dbReference type="Gene3D" id="3.40.250.10">
    <property type="entry name" value="Rhodanese-like domain"/>
    <property type="match status" value="1"/>
</dbReference>
<dbReference type="PROSITE" id="PS00804">
    <property type="entry name" value="CALRETICULIN_2"/>
    <property type="match status" value="1"/>
</dbReference>
<proteinExistence type="inferred from homology"/>
<keyword evidence="3" id="KW-0812">Transmembrane</keyword>
<dbReference type="PANTHER" id="PTHR11073:SF1">
    <property type="entry name" value="CALNEXIN 14D-RELATED"/>
    <property type="match status" value="1"/>
</dbReference>
<dbReference type="Pfam" id="PF00262">
    <property type="entry name" value="Calreticulin"/>
    <property type="match status" value="1"/>
</dbReference>
<dbReference type="SUPFAM" id="SSF63887">
    <property type="entry name" value="P-domain of calnexin/calreticulin"/>
    <property type="match status" value="1"/>
</dbReference>